<dbReference type="RefSeq" id="WP_205309463.1">
    <property type="nucleotide sequence ID" value="NZ_JAERPS020000002.1"/>
</dbReference>
<comment type="catalytic activity">
    <reaction evidence="1">
        <text>1,6-anhydro-N-acetyl-beta-muramate + ATP + H2O = N-acetyl-D-muramate 6-phosphate + ADP + H(+)</text>
        <dbReference type="Rhea" id="RHEA:24952"/>
        <dbReference type="ChEBI" id="CHEBI:15377"/>
        <dbReference type="ChEBI" id="CHEBI:15378"/>
        <dbReference type="ChEBI" id="CHEBI:30616"/>
        <dbReference type="ChEBI" id="CHEBI:58690"/>
        <dbReference type="ChEBI" id="CHEBI:58722"/>
        <dbReference type="ChEBI" id="CHEBI:456216"/>
        <dbReference type="EC" id="2.7.1.170"/>
    </reaction>
</comment>
<dbReference type="InterPro" id="IPR005338">
    <property type="entry name" value="Anhydro_N_Ac-Mur_kinase"/>
</dbReference>
<sequence length="400" mass="43288">MHSHIKRLYTLAGKPSRCIIGLMSGTSLDGLDVALCQLSGDGLDTKVELLHFATVDYDDSYKQRVKAVFAKREVDLQALTLLNPWIALQHGRMINQCLAAWQLTAADIDLIASHGQTVYHCPKRQHQLQDEGNATLQLGDGDHLAVVTGITTISDFRQKHIAAGGEGAPLAVYGDYLLFSSKTENRIMLNIGGIANFTWLEQTLDAEAVFSSDIGPGNTMMDAYIQRHVIGQHYDTDAKLAKAGVVSEHLLLALKQDGFFALNFPKTTGPEVFNLVYLQRAQQISGTTHLSHADVMATLNRFSADMIIAAIQHITAARDQFTIYASGGGIHNPLLMAHIQAALPDVVIKSTADLAINPDAKEAVLFAILANECVAGGKQNFSNAREGIPGVTMGKISFAD</sequence>
<dbReference type="SUPFAM" id="SSF53067">
    <property type="entry name" value="Actin-like ATPase domain"/>
    <property type="match status" value="1"/>
</dbReference>
<keyword evidence="3" id="KW-1185">Reference proteome</keyword>
<dbReference type="NCBIfam" id="NF007149">
    <property type="entry name" value="PRK09585.3-4"/>
    <property type="match status" value="1"/>
</dbReference>
<protein>
    <recommendedName>
        <fullName evidence="1">Anhydro-N-acetylmuramic acid kinase</fullName>
        <ecNumber evidence="1">2.7.1.170</ecNumber>
    </recommendedName>
    <alternativeName>
        <fullName evidence="1">AnhMurNAc kinase</fullName>
    </alternativeName>
</protein>
<keyword evidence="1 2" id="KW-0808">Transferase</keyword>
<evidence type="ECO:0000313" key="2">
    <source>
        <dbReference type="EMBL" id="MBZ9611283.1"/>
    </source>
</evidence>
<dbReference type="InterPro" id="IPR043129">
    <property type="entry name" value="ATPase_NBD"/>
</dbReference>
<keyword evidence="1" id="KW-0067">ATP-binding</keyword>
<evidence type="ECO:0000256" key="1">
    <source>
        <dbReference type="HAMAP-Rule" id="MF_01270"/>
    </source>
</evidence>
<name>A0ABS7X6W5_9GAMM</name>
<dbReference type="Proteomes" id="UP000663814">
    <property type="component" value="Unassembled WGS sequence"/>
</dbReference>
<comment type="caution">
    <text evidence="2">The sequence shown here is derived from an EMBL/GenBank/DDBJ whole genome shotgun (WGS) entry which is preliminary data.</text>
</comment>
<keyword evidence="1" id="KW-0119">Carbohydrate metabolism</keyword>
<reference evidence="2 3" key="2">
    <citation type="submission" date="2021-08" db="EMBL/GenBank/DDBJ databases">
        <title>Rheinheimera aquimaris sp. nov., isolated from seawater of the East Sea in Korea.</title>
        <authorList>
            <person name="Kim K.H."/>
            <person name="Wenting R."/>
            <person name="Kim K.R."/>
            <person name="Jeon C.O."/>
        </authorList>
    </citation>
    <scope>NUCLEOTIDE SEQUENCE [LARGE SCALE GENOMIC DNA]</scope>
    <source>
        <strain evidence="2 3">MA-13</strain>
    </source>
</reference>
<dbReference type="GO" id="GO:0016301">
    <property type="term" value="F:kinase activity"/>
    <property type="evidence" value="ECO:0007669"/>
    <property type="project" value="UniProtKB-KW"/>
</dbReference>
<comment type="pathway">
    <text evidence="1">Amino-sugar metabolism; 1,6-anhydro-N-acetylmuramate degradation.</text>
</comment>
<comment type="pathway">
    <text evidence="1">Cell wall biogenesis; peptidoglycan recycling.</text>
</comment>
<organism evidence="2 3">
    <name type="scientific">Rheinheimera maricola</name>
    <dbReference type="NCBI Taxonomy" id="2793282"/>
    <lineage>
        <taxon>Bacteria</taxon>
        <taxon>Pseudomonadati</taxon>
        <taxon>Pseudomonadota</taxon>
        <taxon>Gammaproteobacteria</taxon>
        <taxon>Chromatiales</taxon>
        <taxon>Chromatiaceae</taxon>
        <taxon>Rheinheimera</taxon>
    </lineage>
</organism>
<comment type="similarity">
    <text evidence="1">Belongs to the anhydro-N-acetylmuramic acid kinase family.</text>
</comment>
<gene>
    <name evidence="1" type="primary">anmK</name>
    <name evidence="2" type="ORF">I4W93_006700</name>
</gene>
<proteinExistence type="inferred from homology"/>
<dbReference type="Pfam" id="PF03702">
    <property type="entry name" value="AnmK"/>
    <property type="match status" value="1"/>
</dbReference>
<reference evidence="2 3" key="1">
    <citation type="submission" date="2020-12" db="EMBL/GenBank/DDBJ databases">
        <authorList>
            <person name="Ruan W."/>
            <person name="Khan S.A."/>
            <person name="Jeon C.O."/>
        </authorList>
    </citation>
    <scope>NUCLEOTIDE SEQUENCE [LARGE SCALE GENOMIC DNA]</scope>
    <source>
        <strain evidence="2 3">MA-13</strain>
    </source>
</reference>
<dbReference type="EC" id="2.7.1.170" evidence="1"/>
<dbReference type="HAMAP" id="MF_01270">
    <property type="entry name" value="AnhMurNAc_kinase"/>
    <property type="match status" value="1"/>
</dbReference>
<keyword evidence="1 2" id="KW-0418">Kinase</keyword>
<dbReference type="EMBL" id="JAERPS020000002">
    <property type="protein sequence ID" value="MBZ9611283.1"/>
    <property type="molecule type" value="Genomic_DNA"/>
</dbReference>
<dbReference type="PANTHER" id="PTHR30605">
    <property type="entry name" value="ANHYDRO-N-ACETYLMURAMIC ACID KINASE"/>
    <property type="match status" value="1"/>
</dbReference>
<dbReference type="Gene3D" id="3.30.420.40">
    <property type="match status" value="2"/>
</dbReference>
<feature type="binding site" evidence="1">
    <location>
        <begin position="25"/>
        <end position="32"/>
    </location>
    <ligand>
        <name>ATP</name>
        <dbReference type="ChEBI" id="CHEBI:30616"/>
    </ligand>
</feature>
<dbReference type="PANTHER" id="PTHR30605:SF0">
    <property type="entry name" value="ANHYDRO-N-ACETYLMURAMIC ACID KINASE"/>
    <property type="match status" value="1"/>
</dbReference>
<accession>A0ABS7X6W5</accession>
<evidence type="ECO:0000313" key="3">
    <source>
        <dbReference type="Proteomes" id="UP000663814"/>
    </source>
</evidence>
<keyword evidence="1" id="KW-0547">Nucleotide-binding</keyword>
<comment type="function">
    <text evidence="1">Catalyzes the specific phosphorylation of 1,6-anhydro-N-acetylmuramic acid (anhMurNAc) with the simultaneous cleavage of the 1,6-anhydro ring, generating MurNAc-6-P. Is required for the utilization of anhMurNAc either imported from the medium or derived from its own cell wall murein, and thus plays a role in cell wall recycling.</text>
</comment>